<sequence length="99" mass="11298">MLRNLFLNKIFNQFFFTCHLLVVSEYFFDGVWLSDWSCVAKIKLIVPPLGQKLRSHCNDASLSTNSLSISPKNCPCNDLFLSSSRTPDKFLSSKNSLYV</sequence>
<dbReference type="AlphaFoldDB" id="A0A3M7SCG0"/>
<protein>
    <submittedName>
        <fullName evidence="1">Uncharacterized protein</fullName>
    </submittedName>
</protein>
<evidence type="ECO:0000313" key="1">
    <source>
        <dbReference type="EMBL" id="RNA33419.1"/>
    </source>
</evidence>
<accession>A0A3M7SCG0</accession>
<proteinExistence type="predicted"/>
<dbReference type="Proteomes" id="UP000276133">
    <property type="component" value="Unassembled WGS sequence"/>
</dbReference>
<reference evidence="1 2" key="1">
    <citation type="journal article" date="2018" name="Sci. Rep.">
        <title>Genomic signatures of local adaptation to the degree of environmental predictability in rotifers.</title>
        <authorList>
            <person name="Franch-Gras L."/>
            <person name="Hahn C."/>
            <person name="Garcia-Roger E.M."/>
            <person name="Carmona M.J."/>
            <person name="Serra M."/>
            <person name="Gomez A."/>
        </authorList>
    </citation>
    <scope>NUCLEOTIDE SEQUENCE [LARGE SCALE GENOMIC DNA]</scope>
    <source>
        <strain evidence="1">HYR1</strain>
    </source>
</reference>
<name>A0A3M7SCG0_BRAPC</name>
<gene>
    <name evidence="1" type="ORF">BpHYR1_048511</name>
</gene>
<dbReference type="EMBL" id="REGN01001644">
    <property type="protein sequence ID" value="RNA33419.1"/>
    <property type="molecule type" value="Genomic_DNA"/>
</dbReference>
<comment type="caution">
    <text evidence="1">The sequence shown here is derived from an EMBL/GenBank/DDBJ whole genome shotgun (WGS) entry which is preliminary data.</text>
</comment>
<organism evidence="1 2">
    <name type="scientific">Brachionus plicatilis</name>
    <name type="common">Marine rotifer</name>
    <name type="synonym">Brachionus muelleri</name>
    <dbReference type="NCBI Taxonomy" id="10195"/>
    <lineage>
        <taxon>Eukaryota</taxon>
        <taxon>Metazoa</taxon>
        <taxon>Spiralia</taxon>
        <taxon>Gnathifera</taxon>
        <taxon>Rotifera</taxon>
        <taxon>Eurotatoria</taxon>
        <taxon>Monogononta</taxon>
        <taxon>Pseudotrocha</taxon>
        <taxon>Ploima</taxon>
        <taxon>Brachionidae</taxon>
        <taxon>Brachionus</taxon>
    </lineage>
</organism>
<keyword evidence="2" id="KW-1185">Reference proteome</keyword>
<evidence type="ECO:0000313" key="2">
    <source>
        <dbReference type="Proteomes" id="UP000276133"/>
    </source>
</evidence>